<keyword evidence="4" id="KW-0804">Transcription</keyword>
<feature type="non-terminal residue" evidence="6">
    <location>
        <position position="152"/>
    </location>
</feature>
<keyword evidence="3" id="KW-0238">DNA-binding</keyword>
<reference evidence="6" key="1">
    <citation type="journal article" date="2014" name="Front. Microbiol.">
        <title>High frequency of phylogenetically diverse reductive dehalogenase-homologous genes in deep subseafloor sedimentary metagenomes.</title>
        <authorList>
            <person name="Kawai M."/>
            <person name="Futagami T."/>
            <person name="Toyoda A."/>
            <person name="Takaki Y."/>
            <person name="Nishi S."/>
            <person name="Hori S."/>
            <person name="Arai W."/>
            <person name="Tsubouchi T."/>
            <person name="Morono Y."/>
            <person name="Uchiyama I."/>
            <person name="Ito T."/>
            <person name="Fujiyama A."/>
            <person name="Inagaki F."/>
            <person name="Takami H."/>
        </authorList>
    </citation>
    <scope>NUCLEOTIDE SEQUENCE</scope>
    <source>
        <strain evidence="6">Expedition CK06-06</strain>
    </source>
</reference>
<keyword evidence="1" id="KW-0678">Repressor</keyword>
<keyword evidence="2" id="KW-0805">Transcription regulation</keyword>
<sequence>MRTNKTNTIGLVLPNIINPFFPEIVKGVDDYCKKHHYGVIIVNTEDIYKNQVIALEMLFERKIDGMLNITSGRNEDKKIINDIIMNRKIPMVLIDRYISDINCSYVSTNNFKAAYDATNYLIKLGHKKIGVVSLPHKSHIIHDRLLGYQQAL</sequence>
<evidence type="ECO:0000256" key="1">
    <source>
        <dbReference type="ARBA" id="ARBA00022491"/>
    </source>
</evidence>
<dbReference type="SUPFAM" id="SSF53822">
    <property type="entry name" value="Periplasmic binding protein-like I"/>
    <property type="match status" value="1"/>
</dbReference>
<dbReference type="Gene3D" id="3.40.50.2300">
    <property type="match status" value="2"/>
</dbReference>
<organism evidence="6">
    <name type="scientific">marine sediment metagenome</name>
    <dbReference type="NCBI Taxonomy" id="412755"/>
    <lineage>
        <taxon>unclassified sequences</taxon>
        <taxon>metagenomes</taxon>
        <taxon>ecological metagenomes</taxon>
    </lineage>
</organism>
<comment type="caution">
    <text evidence="6">The sequence shown here is derived from an EMBL/GenBank/DDBJ whole genome shotgun (WGS) entry which is preliminary data.</text>
</comment>
<dbReference type="AlphaFoldDB" id="X1JYF8"/>
<feature type="domain" description="Periplasmic binding protein/LacI sugar binding" evidence="5">
    <location>
        <begin position="7"/>
        <end position="152"/>
    </location>
</feature>
<dbReference type="PANTHER" id="PTHR30146">
    <property type="entry name" value="LACI-RELATED TRANSCRIPTIONAL REPRESSOR"/>
    <property type="match status" value="1"/>
</dbReference>
<evidence type="ECO:0000259" key="5">
    <source>
        <dbReference type="Pfam" id="PF00532"/>
    </source>
</evidence>
<evidence type="ECO:0000256" key="2">
    <source>
        <dbReference type="ARBA" id="ARBA00023015"/>
    </source>
</evidence>
<evidence type="ECO:0000256" key="4">
    <source>
        <dbReference type="ARBA" id="ARBA00023163"/>
    </source>
</evidence>
<evidence type="ECO:0000256" key="3">
    <source>
        <dbReference type="ARBA" id="ARBA00023125"/>
    </source>
</evidence>
<proteinExistence type="predicted"/>
<accession>X1JYF8</accession>
<name>X1JYF8_9ZZZZ</name>
<protein>
    <recommendedName>
        <fullName evidence="5">Periplasmic binding protein/LacI sugar binding domain-containing protein</fullName>
    </recommendedName>
</protein>
<dbReference type="EMBL" id="BARU01027515">
    <property type="protein sequence ID" value="GAH74843.1"/>
    <property type="molecule type" value="Genomic_DNA"/>
</dbReference>
<dbReference type="GO" id="GO:0003700">
    <property type="term" value="F:DNA-binding transcription factor activity"/>
    <property type="evidence" value="ECO:0007669"/>
    <property type="project" value="TreeGrafter"/>
</dbReference>
<dbReference type="PANTHER" id="PTHR30146:SF148">
    <property type="entry name" value="HTH-TYPE TRANSCRIPTIONAL REPRESSOR PURR-RELATED"/>
    <property type="match status" value="1"/>
</dbReference>
<gene>
    <name evidence="6" type="ORF">S03H2_44039</name>
</gene>
<dbReference type="CDD" id="cd06267">
    <property type="entry name" value="PBP1_LacI_sugar_binding-like"/>
    <property type="match status" value="1"/>
</dbReference>
<dbReference type="GO" id="GO:0000976">
    <property type="term" value="F:transcription cis-regulatory region binding"/>
    <property type="evidence" value="ECO:0007669"/>
    <property type="project" value="TreeGrafter"/>
</dbReference>
<dbReference type="Pfam" id="PF00532">
    <property type="entry name" value="Peripla_BP_1"/>
    <property type="match status" value="1"/>
</dbReference>
<dbReference type="InterPro" id="IPR028082">
    <property type="entry name" value="Peripla_BP_I"/>
</dbReference>
<dbReference type="InterPro" id="IPR001761">
    <property type="entry name" value="Peripla_BP/Lac1_sug-bd_dom"/>
</dbReference>
<evidence type="ECO:0000313" key="6">
    <source>
        <dbReference type="EMBL" id="GAH74843.1"/>
    </source>
</evidence>